<dbReference type="RefSeq" id="WP_263844819.1">
    <property type="nucleotide sequence ID" value="NZ_JALIEB010000008.1"/>
</dbReference>
<dbReference type="InterPro" id="IPR000914">
    <property type="entry name" value="SBP_5_dom"/>
</dbReference>
<gene>
    <name evidence="5" type="ORF">MUB52_13810</name>
</gene>
<dbReference type="Gene3D" id="3.10.105.10">
    <property type="entry name" value="Dipeptide-binding Protein, Domain 3"/>
    <property type="match status" value="1"/>
</dbReference>
<dbReference type="PANTHER" id="PTHR30290">
    <property type="entry name" value="PERIPLASMIC BINDING COMPONENT OF ABC TRANSPORTER"/>
    <property type="match status" value="1"/>
</dbReference>
<proteinExistence type="inferred from homology"/>
<protein>
    <submittedName>
        <fullName evidence="5">Peptide ABC transporter substrate-binding protein</fullName>
    </submittedName>
</protein>
<feature type="chain" id="PRO_5046585727" evidence="3">
    <location>
        <begin position="18"/>
        <end position="575"/>
    </location>
</feature>
<name>A0ABT3BFZ2_9RHOB</name>
<dbReference type="CDD" id="cd08513">
    <property type="entry name" value="PBP2_thermophilic_Hb8_like"/>
    <property type="match status" value="1"/>
</dbReference>
<dbReference type="InterPro" id="IPR039424">
    <property type="entry name" value="SBP_5"/>
</dbReference>
<evidence type="ECO:0000256" key="3">
    <source>
        <dbReference type="SAM" id="SignalP"/>
    </source>
</evidence>
<keyword evidence="3" id="KW-0732">Signal</keyword>
<keyword evidence="6" id="KW-1185">Reference proteome</keyword>
<dbReference type="EMBL" id="JALIEB010000008">
    <property type="protein sequence ID" value="MCV3272509.1"/>
    <property type="molecule type" value="Genomic_DNA"/>
</dbReference>
<evidence type="ECO:0000259" key="4">
    <source>
        <dbReference type="Pfam" id="PF00496"/>
    </source>
</evidence>
<dbReference type="PANTHER" id="PTHR30290:SF65">
    <property type="entry name" value="MONOACYL PHOSPHATIDYLINOSITOL TETRAMANNOSIDE-BINDING PROTEIN LPQW-RELATED"/>
    <property type="match status" value="1"/>
</dbReference>
<evidence type="ECO:0000313" key="5">
    <source>
        <dbReference type="EMBL" id="MCV3272509.1"/>
    </source>
</evidence>
<evidence type="ECO:0000313" key="6">
    <source>
        <dbReference type="Proteomes" id="UP001208690"/>
    </source>
</evidence>
<dbReference type="SUPFAM" id="SSF53850">
    <property type="entry name" value="Periplasmic binding protein-like II"/>
    <property type="match status" value="1"/>
</dbReference>
<organism evidence="5 6">
    <name type="scientific">Roseobacter sinensis</name>
    <dbReference type="NCBI Taxonomy" id="2931391"/>
    <lineage>
        <taxon>Bacteria</taxon>
        <taxon>Pseudomonadati</taxon>
        <taxon>Pseudomonadota</taxon>
        <taxon>Alphaproteobacteria</taxon>
        <taxon>Rhodobacterales</taxon>
        <taxon>Roseobacteraceae</taxon>
        <taxon>Roseobacter</taxon>
    </lineage>
</organism>
<evidence type="ECO:0000256" key="2">
    <source>
        <dbReference type="ARBA" id="ARBA00005695"/>
    </source>
</evidence>
<feature type="signal peptide" evidence="3">
    <location>
        <begin position="1"/>
        <end position="17"/>
    </location>
</feature>
<dbReference type="Gene3D" id="3.40.190.10">
    <property type="entry name" value="Periplasmic binding protein-like II"/>
    <property type="match status" value="1"/>
</dbReference>
<comment type="subcellular location">
    <subcellularLocation>
        <location evidence="1">Periplasm</location>
    </subcellularLocation>
</comment>
<feature type="domain" description="Solute-binding protein family 5" evidence="4">
    <location>
        <begin position="75"/>
        <end position="480"/>
    </location>
</feature>
<sequence length="575" mass="62379">MKLRTLLLGAIATTAYAPALLADGHQGERGRDGQLNIIYWQAPSTLNPFLSGGTKENEAASLVLESLARFNEAGEMVPWLAEEIPTVENGGVAEDLTSITWTLKEGVLWSDGTPLTAEDLIFTHEYCTHPESGCAGVSYFDGVASVEAEGERGVKITFEAPKPFPYTAFVGAESPILQKAQFQDCLGARAPECTDANFGPIGTGPFVVSEFRPNDVITYVANENYREEGKPAFATVTFKGGGDAAAAARSVLETGEFDYAWNLQLAPDVLDRMEAVGKGTVVAAYGTSVERLHLNQTNPDPALGPDKRSVFMNGENAHPFLTDPKVGQALSMAIDRALIVEVGYGAGGQPTCNVLPAPALYASEANDCLTQDIEGANALLDEAGWVDTNGNGIRDKDGVELSVLYQTSTNAVRQDTQALIKDWWSQIGVETELRNIDASVFFGGDPGSPDTFQKFYADIEMYTNNFAGVDPEAYMANWLCSDIPTPATQWQGSNIQRFCKSEYDALVKKMSVTSDLEERGELAKQMNDMIIQSYSIIPLVHRGNPSAHSNTLGGVKMSDWDSELWNIADWYRIKN</sequence>
<comment type="caution">
    <text evidence="5">The sequence shown here is derived from an EMBL/GenBank/DDBJ whole genome shotgun (WGS) entry which is preliminary data.</text>
</comment>
<dbReference type="Proteomes" id="UP001208690">
    <property type="component" value="Unassembled WGS sequence"/>
</dbReference>
<accession>A0ABT3BFZ2</accession>
<dbReference type="InterPro" id="IPR030678">
    <property type="entry name" value="Peptide/Ni-bd"/>
</dbReference>
<evidence type="ECO:0000256" key="1">
    <source>
        <dbReference type="ARBA" id="ARBA00004418"/>
    </source>
</evidence>
<comment type="similarity">
    <text evidence="2">Belongs to the bacterial solute-binding protein 5 family.</text>
</comment>
<dbReference type="PIRSF" id="PIRSF002741">
    <property type="entry name" value="MppA"/>
    <property type="match status" value="1"/>
</dbReference>
<reference evidence="5 6" key="1">
    <citation type="submission" date="2022-04" db="EMBL/GenBank/DDBJ databases">
        <title>Roseobacter sp. WL0113 is a bacterium isolated from neritic sediment.</title>
        <authorList>
            <person name="Wang L."/>
            <person name="He W."/>
            <person name="Zhang D.-F."/>
        </authorList>
    </citation>
    <scope>NUCLEOTIDE SEQUENCE [LARGE SCALE GENOMIC DNA]</scope>
    <source>
        <strain evidence="5 6">WL0113</strain>
    </source>
</reference>
<dbReference type="Pfam" id="PF00496">
    <property type="entry name" value="SBP_bac_5"/>
    <property type="match status" value="1"/>
</dbReference>